<protein>
    <submittedName>
        <fullName evidence="1">Chloramphenicol acetyltransferase</fullName>
    </submittedName>
</protein>
<gene>
    <name evidence="1" type="ORF">AWJ14_04305</name>
</gene>
<dbReference type="SUPFAM" id="SSF52777">
    <property type="entry name" value="CoA-dependent acyltransferases"/>
    <property type="match status" value="1"/>
</dbReference>
<dbReference type="OrthoDB" id="9801766at2"/>
<dbReference type="STRING" id="1480615.AWJ14_04305"/>
<evidence type="ECO:0000313" key="1">
    <source>
        <dbReference type="EMBL" id="OCW58946.1"/>
    </source>
</evidence>
<sequence>MAGAREIDLDTWSRAGQYRLFRGYDRPHFATTARIDVTALMTQAKPAGVSPYRAFMHAIGTGIHAVPEFRMRFLRSGTGAETVVEYDAIALSATVPRAGDTFGYAYIPFSADWATFDAACKAVIEETARGTDLGANTGERVDLAYLSCLPWIDFTALDNALPGPDDCIPRFSWGKFVGDGQGRISCAMAVQVHHALIDGLQVGRLFEAVQARLDQFRGFSDAA</sequence>
<dbReference type="InterPro" id="IPR001707">
    <property type="entry name" value="Cmp_AcTrfase"/>
</dbReference>
<dbReference type="EMBL" id="LQZT01000002">
    <property type="protein sequence ID" value="OCW58946.1"/>
    <property type="molecule type" value="Genomic_DNA"/>
</dbReference>
<dbReference type="Gene3D" id="3.30.559.10">
    <property type="entry name" value="Chloramphenicol acetyltransferase-like domain"/>
    <property type="match status" value="1"/>
</dbReference>
<reference evidence="1 2" key="1">
    <citation type="submission" date="2015-12" db="EMBL/GenBank/DDBJ databases">
        <authorList>
            <person name="Shamseldin A."/>
            <person name="Moawad H."/>
            <person name="Abd El-Rahim W.M."/>
            <person name="Sadowsky M.J."/>
        </authorList>
    </citation>
    <scope>NUCLEOTIDE SEQUENCE [LARGE SCALE GENOMIC DNA]</scope>
    <source>
        <strain evidence="1 2">JC234</strain>
    </source>
</reference>
<name>A0A1C1YZX5_9HYPH</name>
<dbReference type="Proteomes" id="UP000094795">
    <property type="component" value="Unassembled WGS sequence"/>
</dbReference>
<dbReference type="GO" id="GO:0008811">
    <property type="term" value="F:chloramphenicol O-acetyltransferase activity"/>
    <property type="evidence" value="ECO:0007669"/>
    <property type="project" value="InterPro"/>
</dbReference>
<evidence type="ECO:0000313" key="2">
    <source>
        <dbReference type="Proteomes" id="UP000094795"/>
    </source>
</evidence>
<keyword evidence="1" id="KW-0808">Transferase</keyword>
<accession>A0A1C1YZX5</accession>
<comment type="caution">
    <text evidence="1">The sequence shown here is derived from an EMBL/GenBank/DDBJ whole genome shotgun (WGS) entry which is preliminary data.</text>
</comment>
<dbReference type="PANTHER" id="PTHR38474:SF1">
    <property type="entry name" value="SLR0299 PROTEIN"/>
    <property type="match status" value="1"/>
</dbReference>
<dbReference type="SMART" id="SM01059">
    <property type="entry name" value="CAT"/>
    <property type="match status" value="1"/>
</dbReference>
<dbReference type="Pfam" id="PF00302">
    <property type="entry name" value="CAT"/>
    <property type="match status" value="1"/>
</dbReference>
<dbReference type="RefSeq" id="WP_066174907.1">
    <property type="nucleotide sequence ID" value="NZ_LQZT01000002.1"/>
</dbReference>
<organism evidence="1 2">
    <name type="scientific">Hoeflea olei</name>
    <dbReference type="NCBI Taxonomy" id="1480615"/>
    <lineage>
        <taxon>Bacteria</taxon>
        <taxon>Pseudomonadati</taxon>
        <taxon>Pseudomonadota</taxon>
        <taxon>Alphaproteobacteria</taxon>
        <taxon>Hyphomicrobiales</taxon>
        <taxon>Rhizobiaceae</taxon>
        <taxon>Hoeflea</taxon>
    </lineage>
</organism>
<keyword evidence="2" id="KW-1185">Reference proteome</keyword>
<dbReference type="InterPro" id="IPR023213">
    <property type="entry name" value="CAT-like_dom_sf"/>
</dbReference>
<dbReference type="AlphaFoldDB" id="A0A1C1YZX5"/>
<proteinExistence type="predicted"/>
<dbReference type="PANTHER" id="PTHR38474">
    <property type="entry name" value="SLR0299 PROTEIN"/>
    <property type="match status" value="1"/>
</dbReference>